<dbReference type="OrthoDB" id="3222at2759"/>
<organism evidence="11 12">
    <name type="scientific">Asbolus verrucosus</name>
    <name type="common">Desert ironclad beetle</name>
    <dbReference type="NCBI Taxonomy" id="1661398"/>
    <lineage>
        <taxon>Eukaryota</taxon>
        <taxon>Metazoa</taxon>
        <taxon>Ecdysozoa</taxon>
        <taxon>Arthropoda</taxon>
        <taxon>Hexapoda</taxon>
        <taxon>Insecta</taxon>
        <taxon>Pterygota</taxon>
        <taxon>Neoptera</taxon>
        <taxon>Endopterygota</taxon>
        <taxon>Coleoptera</taxon>
        <taxon>Polyphaga</taxon>
        <taxon>Cucujiformia</taxon>
        <taxon>Tenebrionidae</taxon>
        <taxon>Pimeliinae</taxon>
        <taxon>Asbolus</taxon>
    </lineage>
</organism>
<proteinExistence type="inferred from homology"/>
<dbReference type="STRING" id="1661398.A0A482VCQ1"/>
<feature type="transmembrane region" description="Helical" evidence="10">
    <location>
        <begin position="114"/>
        <end position="136"/>
    </location>
</feature>
<keyword evidence="5 9" id="KW-0812">Transmembrane</keyword>
<comment type="similarity">
    <text evidence="2 9">Belongs to the MIP/aquaporin (TC 1.A.8) family.</text>
</comment>
<keyword evidence="4 9" id="KW-0813">Transport</keyword>
<comment type="subcellular location">
    <subcellularLocation>
        <location evidence="1">Membrane</location>
        <topology evidence="1">Multi-pass membrane protein</topology>
    </subcellularLocation>
</comment>
<keyword evidence="6" id="KW-0677">Repeat</keyword>
<dbReference type="InterPro" id="IPR023271">
    <property type="entry name" value="Aquaporin-like"/>
</dbReference>
<dbReference type="PRINTS" id="PR00783">
    <property type="entry name" value="MINTRINSICP"/>
</dbReference>
<gene>
    <name evidence="11" type="ORF">BDFB_008142</name>
</gene>
<evidence type="ECO:0000256" key="10">
    <source>
        <dbReference type="SAM" id="Phobius"/>
    </source>
</evidence>
<evidence type="ECO:0000256" key="6">
    <source>
        <dbReference type="ARBA" id="ARBA00022737"/>
    </source>
</evidence>
<keyword evidence="7 10" id="KW-1133">Transmembrane helix</keyword>
<feature type="transmembrane region" description="Helical" evidence="10">
    <location>
        <begin position="156"/>
        <end position="181"/>
    </location>
</feature>
<comment type="caution">
    <text evidence="11">The sequence shown here is derived from an EMBL/GenBank/DDBJ whole genome shotgun (WGS) entry which is preliminary data.</text>
</comment>
<evidence type="ECO:0000256" key="2">
    <source>
        <dbReference type="ARBA" id="ARBA00006175"/>
    </source>
</evidence>
<comment type="subunit">
    <text evidence="3">Homotetramer.</text>
</comment>
<dbReference type="Pfam" id="PF00230">
    <property type="entry name" value="MIP"/>
    <property type="match status" value="1"/>
</dbReference>
<evidence type="ECO:0000313" key="11">
    <source>
        <dbReference type="EMBL" id="RZB40995.1"/>
    </source>
</evidence>
<evidence type="ECO:0000256" key="7">
    <source>
        <dbReference type="ARBA" id="ARBA00022989"/>
    </source>
</evidence>
<feature type="transmembrane region" description="Helical" evidence="10">
    <location>
        <begin position="20"/>
        <end position="43"/>
    </location>
</feature>
<dbReference type="Proteomes" id="UP000292052">
    <property type="component" value="Unassembled WGS sequence"/>
</dbReference>
<feature type="transmembrane region" description="Helical" evidence="10">
    <location>
        <begin position="55"/>
        <end position="74"/>
    </location>
</feature>
<protein>
    <submittedName>
        <fullName evidence="11">Aquaporin AQPAe.a-like</fullName>
    </submittedName>
</protein>
<evidence type="ECO:0000256" key="5">
    <source>
        <dbReference type="ARBA" id="ARBA00022692"/>
    </source>
</evidence>
<dbReference type="SUPFAM" id="SSF81338">
    <property type="entry name" value="Aquaporin-like"/>
    <property type="match status" value="1"/>
</dbReference>
<keyword evidence="8 10" id="KW-0472">Membrane</keyword>
<dbReference type="AlphaFoldDB" id="A0A482VCQ1"/>
<dbReference type="PANTHER" id="PTHR19139">
    <property type="entry name" value="AQUAPORIN TRANSPORTER"/>
    <property type="match status" value="1"/>
</dbReference>
<feature type="transmembrane region" description="Helical" evidence="10">
    <location>
        <begin position="86"/>
        <end position="107"/>
    </location>
</feature>
<dbReference type="EMBL" id="QDEB01114167">
    <property type="protein sequence ID" value="RZB40995.1"/>
    <property type="molecule type" value="Genomic_DNA"/>
</dbReference>
<reference evidence="11 12" key="1">
    <citation type="submission" date="2017-03" db="EMBL/GenBank/DDBJ databases">
        <title>Genome of the blue death feigning beetle - Asbolus verrucosus.</title>
        <authorList>
            <person name="Rider S.D."/>
        </authorList>
    </citation>
    <scope>NUCLEOTIDE SEQUENCE [LARGE SCALE GENOMIC DNA]</scope>
    <source>
        <strain evidence="11">Butters</strain>
        <tissue evidence="11">Head and leg muscle</tissue>
    </source>
</reference>
<dbReference type="InterPro" id="IPR034294">
    <property type="entry name" value="Aquaporin_transptr"/>
</dbReference>
<evidence type="ECO:0000313" key="12">
    <source>
        <dbReference type="Proteomes" id="UP000292052"/>
    </source>
</evidence>
<keyword evidence="12" id="KW-1185">Reference proteome</keyword>
<evidence type="ECO:0000256" key="3">
    <source>
        <dbReference type="ARBA" id="ARBA00011881"/>
    </source>
</evidence>
<dbReference type="GO" id="GO:0015267">
    <property type="term" value="F:channel activity"/>
    <property type="evidence" value="ECO:0007669"/>
    <property type="project" value="InterPro"/>
</dbReference>
<sequence>MTRNCLSDAEVAYKKKNTSVWLTGMTIGLAEFVGTALLVFLTCMGCTKGMSEGSIPVLQLSLASGLSVTTAIQIFGHISGAHVNPAITLCAVIMGEISLTSVPIYVGSQIAGSLTGYALLTACLVEFTATVILAFAVCASWDPKNSNNTDAVPLKIGFIVVLLNITAVYWLGPVLGAALTGQFYKKLYLRR</sequence>
<evidence type="ECO:0000256" key="4">
    <source>
        <dbReference type="ARBA" id="ARBA00022448"/>
    </source>
</evidence>
<dbReference type="Gene3D" id="1.20.1080.10">
    <property type="entry name" value="Glycerol uptake facilitator protein"/>
    <property type="match status" value="2"/>
</dbReference>
<dbReference type="PANTHER" id="PTHR19139:SF291">
    <property type="entry name" value="AQUAPORIN"/>
    <property type="match status" value="1"/>
</dbReference>
<name>A0A482VCQ1_ASBVE</name>
<evidence type="ECO:0000256" key="8">
    <source>
        <dbReference type="ARBA" id="ARBA00023136"/>
    </source>
</evidence>
<dbReference type="GO" id="GO:0005886">
    <property type="term" value="C:plasma membrane"/>
    <property type="evidence" value="ECO:0007669"/>
    <property type="project" value="TreeGrafter"/>
</dbReference>
<accession>A0A482VCQ1</accession>
<dbReference type="InterPro" id="IPR000425">
    <property type="entry name" value="MIP"/>
</dbReference>
<evidence type="ECO:0000256" key="1">
    <source>
        <dbReference type="ARBA" id="ARBA00004141"/>
    </source>
</evidence>
<evidence type="ECO:0000256" key="9">
    <source>
        <dbReference type="RuleBase" id="RU000477"/>
    </source>
</evidence>